<reference evidence="2 3" key="1">
    <citation type="submission" date="2018-03" db="EMBL/GenBank/DDBJ databases">
        <title>Genomic Encyclopedia of Archaeal and Bacterial Type Strains, Phase II (KMG-II): from individual species to whole genera.</title>
        <authorList>
            <person name="Goeker M."/>
        </authorList>
    </citation>
    <scope>NUCLEOTIDE SEQUENCE [LARGE SCALE GENOMIC DNA]</scope>
    <source>
        <strain evidence="2 3">DSM 100065</strain>
    </source>
</reference>
<dbReference type="PANTHER" id="PTHR36928:SF1">
    <property type="entry name" value="PHOSPHATASE YCDX-RELATED"/>
    <property type="match status" value="1"/>
</dbReference>
<sequence>MIDRGVDWHTHSSISDGADSIEVMAAAARDAGLHTWGLSDHVRAGTTWLPDYIGQVRALRIDGLNIKCGVEVKIMDTAGRLDLPSGIEELDYLLIADHQFPGPTGPLHPDAVRASLGSGELTPALAVEQLVGATAAAVRAAPRPAILAHLFSILPKCGLDESAVSDQLLDELAGACLATDTAVEANEKWRCPSARVLTGLAARGVRLTAGSDAHRAADVGQWAYVHEVTPAR</sequence>
<dbReference type="GO" id="GO:0042578">
    <property type="term" value="F:phosphoric ester hydrolase activity"/>
    <property type="evidence" value="ECO:0007669"/>
    <property type="project" value="TreeGrafter"/>
</dbReference>
<dbReference type="AlphaFoldDB" id="A0A2T1A5Z4"/>
<dbReference type="GO" id="GO:0005829">
    <property type="term" value="C:cytosol"/>
    <property type="evidence" value="ECO:0007669"/>
    <property type="project" value="TreeGrafter"/>
</dbReference>
<name>A0A2T1A5Z4_9ACTN</name>
<dbReference type="SMART" id="SM00481">
    <property type="entry name" value="POLIIIAc"/>
    <property type="match status" value="1"/>
</dbReference>
<keyword evidence="3" id="KW-1185">Reference proteome</keyword>
<keyword evidence="2" id="KW-0378">Hydrolase</keyword>
<evidence type="ECO:0000313" key="3">
    <source>
        <dbReference type="Proteomes" id="UP000237752"/>
    </source>
</evidence>
<dbReference type="Proteomes" id="UP000237752">
    <property type="component" value="Unassembled WGS sequence"/>
</dbReference>
<comment type="caution">
    <text evidence="2">The sequence shown here is derived from an EMBL/GenBank/DDBJ whole genome shotgun (WGS) entry which is preliminary data.</text>
</comment>
<dbReference type="Gene3D" id="3.20.20.140">
    <property type="entry name" value="Metal-dependent hydrolases"/>
    <property type="match status" value="1"/>
</dbReference>
<feature type="domain" description="Polymerase/histidinol phosphatase N-terminal" evidence="1">
    <location>
        <begin position="6"/>
        <end position="76"/>
    </location>
</feature>
<organism evidence="2 3">
    <name type="scientific">Antricoccus suffuscus</name>
    <dbReference type="NCBI Taxonomy" id="1629062"/>
    <lineage>
        <taxon>Bacteria</taxon>
        <taxon>Bacillati</taxon>
        <taxon>Actinomycetota</taxon>
        <taxon>Actinomycetes</taxon>
        <taxon>Geodermatophilales</taxon>
        <taxon>Antricoccaceae</taxon>
        <taxon>Antricoccus</taxon>
    </lineage>
</organism>
<dbReference type="OrthoDB" id="8279407at2"/>
<dbReference type="RefSeq" id="WP_106347091.1">
    <property type="nucleotide sequence ID" value="NZ_PVUE01000001.1"/>
</dbReference>
<proteinExistence type="predicted"/>
<dbReference type="PANTHER" id="PTHR36928">
    <property type="entry name" value="PHOSPHATASE YCDX-RELATED"/>
    <property type="match status" value="1"/>
</dbReference>
<protein>
    <submittedName>
        <fullName evidence="2">Putative hydrolase</fullName>
    </submittedName>
</protein>
<dbReference type="InterPro" id="IPR050243">
    <property type="entry name" value="PHP_phosphatase"/>
</dbReference>
<dbReference type="InterPro" id="IPR003141">
    <property type="entry name" value="Pol/His_phosphatase_N"/>
</dbReference>
<dbReference type="EMBL" id="PVUE01000001">
    <property type="protein sequence ID" value="PRZ44033.1"/>
    <property type="molecule type" value="Genomic_DNA"/>
</dbReference>
<evidence type="ECO:0000259" key="1">
    <source>
        <dbReference type="SMART" id="SM00481"/>
    </source>
</evidence>
<dbReference type="Pfam" id="PF02811">
    <property type="entry name" value="PHP"/>
    <property type="match status" value="1"/>
</dbReference>
<gene>
    <name evidence="2" type="ORF">CLV47_101157</name>
</gene>
<dbReference type="InterPro" id="IPR004013">
    <property type="entry name" value="PHP_dom"/>
</dbReference>
<dbReference type="GO" id="GO:0008270">
    <property type="term" value="F:zinc ion binding"/>
    <property type="evidence" value="ECO:0007669"/>
    <property type="project" value="TreeGrafter"/>
</dbReference>
<accession>A0A2T1A5Z4</accession>
<dbReference type="InterPro" id="IPR016195">
    <property type="entry name" value="Pol/histidinol_Pase-like"/>
</dbReference>
<dbReference type="SUPFAM" id="SSF89550">
    <property type="entry name" value="PHP domain-like"/>
    <property type="match status" value="1"/>
</dbReference>
<evidence type="ECO:0000313" key="2">
    <source>
        <dbReference type="EMBL" id="PRZ44033.1"/>
    </source>
</evidence>